<gene>
    <name evidence="1" type="ORF">DHETER_LOCUS14186</name>
</gene>
<feature type="non-terminal residue" evidence="1">
    <location>
        <position position="161"/>
    </location>
</feature>
<accession>A0ACA9Q9M4</accession>
<keyword evidence="2" id="KW-1185">Reference proteome</keyword>
<sequence length="161" mass="17546">MIPNSLKIAQSKPVFKVYQKKNKNNSYHPYKQLTPITSAINLCANSLSTSNNFCDSCVTSIKSSSSIIKSLSLIIKPLFSIDEPLSPINEPLSPITKTLPPTIKPLSPIIASSSKDKSSVIDLVSDIEDDINIKKLWPNSTKKPFLAKAALYLGKGKTATQ</sequence>
<evidence type="ECO:0000313" key="2">
    <source>
        <dbReference type="Proteomes" id="UP000789702"/>
    </source>
</evidence>
<dbReference type="EMBL" id="CAJVPU010042335">
    <property type="protein sequence ID" value="CAG8743314.1"/>
    <property type="molecule type" value="Genomic_DNA"/>
</dbReference>
<organism evidence="1 2">
    <name type="scientific">Dentiscutata heterogama</name>
    <dbReference type="NCBI Taxonomy" id="1316150"/>
    <lineage>
        <taxon>Eukaryota</taxon>
        <taxon>Fungi</taxon>
        <taxon>Fungi incertae sedis</taxon>
        <taxon>Mucoromycota</taxon>
        <taxon>Glomeromycotina</taxon>
        <taxon>Glomeromycetes</taxon>
        <taxon>Diversisporales</taxon>
        <taxon>Gigasporaceae</taxon>
        <taxon>Dentiscutata</taxon>
    </lineage>
</organism>
<protein>
    <submittedName>
        <fullName evidence="1">9883_t:CDS:1</fullName>
    </submittedName>
</protein>
<proteinExistence type="predicted"/>
<dbReference type="Proteomes" id="UP000789702">
    <property type="component" value="Unassembled WGS sequence"/>
</dbReference>
<reference evidence="1" key="1">
    <citation type="submission" date="2021-06" db="EMBL/GenBank/DDBJ databases">
        <authorList>
            <person name="Kallberg Y."/>
            <person name="Tangrot J."/>
            <person name="Rosling A."/>
        </authorList>
    </citation>
    <scope>NUCLEOTIDE SEQUENCE</scope>
    <source>
        <strain evidence="1">IL203A</strain>
    </source>
</reference>
<evidence type="ECO:0000313" key="1">
    <source>
        <dbReference type="EMBL" id="CAG8743314.1"/>
    </source>
</evidence>
<comment type="caution">
    <text evidence="1">The sequence shown here is derived from an EMBL/GenBank/DDBJ whole genome shotgun (WGS) entry which is preliminary data.</text>
</comment>
<name>A0ACA9Q9M4_9GLOM</name>